<evidence type="ECO:0000256" key="11">
    <source>
        <dbReference type="ARBA" id="ARBA00023125"/>
    </source>
</evidence>
<protein>
    <submittedName>
        <fullName evidence="15">Rep</fullName>
    </submittedName>
</protein>
<organism evidence="15">
    <name type="scientific">uncultured virus</name>
    <dbReference type="NCBI Taxonomy" id="340016"/>
    <lineage>
        <taxon>Viruses</taxon>
        <taxon>environmental samples</taxon>
    </lineage>
</organism>
<keyword evidence="10" id="KW-0190">Covalent protein-DNA linkage</keyword>
<feature type="binding site" evidence="13">
    <location>
        <position position="143"/>
    </location>
    <ligand>
        <name>a divalent metal cation</name>
        <dbReference type="ChEBI" id="CHEBI:60240"/>
    </ligand>
</feature>
<evidence type="ECO:0000256" key="10">
    <source>
        <dbReference type="ARBA" id="ARBA00023124"/>
    </source>
</evidence>
<keyword evidence="4" id="KW-0235">DNA replication</keyword>
<reference evidence="15" key="1">
    <citation type="submission" date="2017-01" db="EMBL/GenBank/DDBJ databases">
        <title>High-throughput sequencing uncovers low homogeneity in the biogeography of single-stranded DNA viruses.</title>
        <authorList>
            <person name="Pearson V.M."/>
            <person name="Rokyta D.R."/>
        </authorList>
    </citation>
    <scope>NUCLEOTIDE SEQUENCE</scope>
</reference>
<keyword evidence="8" id="KW-0255">Endonuclease</keyword>
<dbReference type="Gene3D" id="3.40.1310.20">
    <property type="match status" value="1"/>
</dbReference>
<keyword evidence="7" id="KW-0547">Nucleotide-binding</keyword>
<dbReference type="GO" id="GO:0000166">
    <property type="term" value="F:nucleotide binding"/>
    <property type="evidence" value="ECO:0007669"/>
    <property type="project" value="UniProtKB-KW"/>
</dbReference>
<dbReference type="GO" id="GO:0004519">
    <property type="term" value="F:endonuclease activity"/>
    <property type="evidence" value="ECO:0007669"/>
    <property type="project" value="UniProtKB-KW"/>
</dbReference>
<comment type="subcellular location">
    <subcellularLocation>
        <location evidence="1">Host nucleus</location>
    </subcellularLocation>
</comment>
<dbReference type="PROSITE" id="PS52020">
    <property type="entry name" value="CRESS_DNA_REP"/>
    <property type="match status" value="1"/>
</dbReference>
<evidence type="ECO:0000256" key="3">
    <source>
        <dbReference type="ARBA" id="ARBA00022695"/>
    </source>
</evidence>
<dbReference type="PRINTS" id="PR00228">
    <property type="entry name" value="GEMCOATCLVL1"/>
</dbReference>
<evidence type="ECO:0000256" key="2">
    <source>
        <dbReference type="ARBA" id="ARBA00022679"/>
    </source>
</evidence>
<evidence type="ECO:0000256" key="7">
    <source>
        <dbReference type="ARBA" id="ARBA00022741"/>
    </source>
</evidence>
<evidence type="ECO:0000256" key="5">
    <source>
        <dbReference type="ARBA" id="ARBA00022722"/>
    </source>
</evidence>
<dbReference type="GO" id="GO:0042025">
    <property type="term" value="C:host cell nucleus"/>
    <property type="evidence" value="ECO:0007669"/>
    <property type="project" value="UniProtKB-SubCell"/>
</dbReference>
<evidence type="ECO:0000256" key="12">
    <source>
        <dbReference type="PIRSR" id="PIRSR601191-1"/>
    </source>
</evidence>
<keyword evidence="3" id="KW-0548">Nucleotidyltransferase</keyword>
<dbReference type="SUPFAM" id="SSF52540">
    <property type="entry name" value="P-loop containing nucleoside triphosphate hydrolases"/>
    <property type="match status" value="1"/>
</dbReference>
<evidence type="ECO:0000259" key="14">
    <source>
        <dbReference type="PROSITE" id="PS52020"/>
    </source>
</evidence>
<evidence type="ECO:0000256" key="9">
    <source>
        <dbReference type="ARBA" id="ARBA00022801"/>
    </source>
</evidence>
<keyword evidence="5" id="KW-0540">Nuclease</keyword>
<dbReference type="Gene3D" id="3.40.50.300">
    <property type="entry name" value="P-loop containing nucleotide triphosphate hydrolases"/>
    <property type="match status" value="1"/>
</dbReference>
<dbReference type="GO" id="GO:0005198">
    <property type="term" value="F:structural molecule activity"/>
    <property type="evidence" value="ECO:0007669"/>
    <property type="project" value="InterPro"/>
</dbReference>
<dbReference type="SUPFAM" id="SSF55464">
    <property type="entry name" value="Origin of replication-binding domain, RBD-like"/>
    <property type="match status" value="1"/>
</dbReference>
<dbReference type="InterPro" id="IPR001301">
    <property type="entry name" value="Gemini_AL1_CLV"/>
</dbReference>
<dbReference type="GO" id="GO:0016779">
    <property type="term" value="F:nucleotidyltransferase activity"/>
    <property type="evidence" value="ECO:0007669"/>
    <property type="project" value="UniProtKB-KW"/>
</dbReference>
<dbReference type="GO" id="GO:0003677">
    <property type="term" value="F:DNA binding"/>
    <property type="evidence" value="ECO:0007669"/>
    <property type="project" value="UniProtKB-KW"/>
</dbReference>
<feature type="binding site" evidence="13">
    <location>
        <position position="141"/>
    </location>
    <ligand>
        <name>a divalent metal cation</name>
        <dbReference type="ChEBI" id="CHEBI:60240"/>
    </ligand>
</feature>
<comment type="cofactor">
    <cofactor evidence="13">
        <name>Mg(2+)</name>
        <dbReference type="ChEBI" id="CHEBI:18420"/>
    </cofactor>
    <cofactor evidence="13">
        <name>Mn(2+)</name>
        <dbReference type="ChEBI" id="CHEBI:29035"/>
    </cofactor>
    <text evidence="13">Divalent metal cations, possibly Mg(2+) or Mn(2+).</text>
</comment>
<dbReference type="Pfam" id="PF00799">
    <property type="entry name" value="Gemini_AL1"/>
    <property type="match status" value="1"/>
</dbReference>
<dbReference type="PRINTS" id="PR00227">
    <property type="entry name" value="GEMCOATAL1"/>
</dbReference>
<accession>A0A2K9LS19</accession>
<name>A0A2K9LS19_9VIRU</name>
<gene>
    <name evidence="15" type="primary">Rep</name>
</gene>
<dbReference type="InterPro" id="IPR049912">
    <property type="entry name" value="CRESS_DNA_REP"/>
</dbReference>
<dbReference type="GO" id="GO:0016787">
    <property type="term" value="F:hydrolase activity"/>
    <property type="evidence" value="ECO:0007669"/>
    <property type="project" value="UniProtKB-KW"/>
</dbReference>
<feature type="active site" description="For DNA cleavage activity" evidence="12">
    <location>
        <position position="182"/>
    </location>
</feature>
<dbReference type="InterPro" id="IPR001191">
    <property type="entry name" value="Gemini_AL1_REP"/>
</dbReference>
<evidence type="ECO:0000256" key="4">
    <source>
        <dbReference type="ARBA" id="ARBA00022705"/>
    </source>
</evidence>
<evidence type="ECO:0000256" key="6">
    <source>
        <dbReference type="ARBA" id="ARBA00022723"/>
    </source>
</evidence>
<feature type="domain" description="CRESS-DNA virus Rep endonuclease" evidence="14">
    <location>
        <begin position="93"/>
        <end position="197"/>
    </location>
</feature>
<keyword evidence="9" id="KW-0378">Hydrolase</keyword>
<keyword evidence="11" id="KW-0238">DNA-binding</keyword>
<evidence type="ECO:0000256" key="8">
    <source>
        <dbReference type="ARBA" id="ARBA00022759"/>
    </source>
</evidence>
<evidence type="ECO:0000256" key="13">
    <source>
        <dbReference type="PIRSR" id="PIRSR601191-2"/>
    </source>
</evidence>
<dbReference type="InterPro" id="IPR027417">
    <property type="entry name" value="P-loop_NTPase"/>
</dbReference>
<feature type="binding site" evidence="13">
    <location>
        <position position="133"/>
    </location>
    <ligand>
        <name>a divalent metal cation</name>
        <dbReference type="ChEBI" id="CHEBI:60240"/>
    </ligand>
</feature>
<proteinExistence type="predicted"/>
<keyword evidence="2" id="KW-0808">Transferase</keyword>
<dbReference type="EMBL" id="KY487789">
    <property type="protein sequence ID" value="AUM61652.1"/>
    <property type="molecule type" value="Genomic_DNA"/>
</dbReference>
<dbReference type="GO" id="GO:0006260">
    <property type="term" value="P:DNA replication"/>
    <property type="evidence" value="ECO:0007669"/>
    <property type="project" value="UniProtKB-KW"/>
</dbReference>
<evidence type="ECO:0000256" key="1">
    <source>
        <dbReference type="ARBA" id="ARBA00004147"/>
    </source>
</evidence>
<sequence>MKEKETPKSTKRSANLMSSWLNDCLTTTTTFVQSARDTLASSSLTSIPLDAITTTTETTTTTSDSTTHTHKEKDHCLTLVDGTEELPKTKNFRFQGRAVFLTFPQCNTSLQVAAENIRKQNKINIEEFVISCEKHEDGNPHLHAYIRFGKKLSIRRSDFFNYIGGKQPNIQKVKNKDYCIAYVAKNGEFISHQVDVPAIVAAVEKKKELKKRKIEKKNVLVFNAVKSGKSYDDLLCDELLGPYLVTHSNSVKTFLVDYEDMLQKRRKPNEIPNIVIMEIHGIRYNLRKNWEFKEKQFYIFGPPDCGKTTLIMTLEKVGLRGFEIPKNNDFARYDDQLYDFAYLDEFKGQVTVQFLNEFLQGSKMTLPGKYVQGGRIKKKNMPIFILSNYSPTEAYVNKTIFDLQPLLSRLHVIELKDKGQYSIFTEETISDLSPIAISDLYSDEILPD</sequence>
<dbReference type="GO" id="GO:0046872">
    <property type="term" value="F:metal ion binding"/>
    <property type="evidence" value="ECO:0007669"/>
    <property type="project" value="UniProtKB-KW"/>
</dbReference>
<evidence type="ECO:0000313" key="15">
    <source>
        <dbReference type="EMBL" id="AUM61652.1"/>
    </source>
</evidence>
<keyword evidence="6 13" id="KW-0479">Metal-binding</keyword>